<dbReference type="InterPro" id="IPR052917">
    <property type="entry name" value="Stress-Dev_Protein"/>
</dbReference>
<reference evidence="2 3" key="1">
    <citation type="submission" date="2020-08" db="EMBL/GenBank/DDBJ databases">
        <title>Polaribacter sp. L12M9 isolated from gut of the Korean scallop.</title>
        <authorList>
            <person name="Jeong Y.S."/>
        </authorList>
    </citation>
    <scope>NUCLEOTIDE SEQUENCE [LARGE SCALE GENOMIC DNA]</scope>
    <source>
        <strain evidence="2 3">L12M9</strain>
    </source>
</reference>
<evidence type="ECO:0000259" key="1">
    <source>
        <dbReference type="Pfam" id="PF16242"/>
    </source>
</evidence>
<proteinExistence type="predicted"/>
<dbReference type="AlphaFoldDB" id="A0A7G9L6A7"/>
<evidence type="ECO:0000313" key="2">
    <source>
        <dbReference type="EMBL" id="QNM84156.1"/>
    </source>
</evidence>
<sequence length="170" mass="19847">MKFLYVFFFVALFSNCDNSKNQKKKEIKEIAREIMIAAKNCALITIDSLGVANVRTMDPFLPEDDFTVFMGTNSKSLKVKQIRNNNKVTLYYFDSKSVSYVTLQGTAEIVNEQKMKEKYWKTAWENFYKNRTTDFLLIKFVPNKANVISEKYNLLGDAITWETPQINFQK</sequence>
<dbReference type="Proteomes" id="UP000515808">
    <property type="component" value="Chromosome"/>
</dbReference>
<accession>A0A7G9L6A7</accession>
<dbReference type="Pfam" id="PF16242">
    <property type="entry name" value="Pyrid_ox_like"/>
    <property type="match status" value="1"/>
</dbReference>
<evidence type="ECO:0000313" key="3">
    <source>
        <dbReference type="Proteomes" id="UP000515808"/>
    </source>
</evidence>
<dbReference type="SUPFAM" id="SSF50475">
    <property type="entry name" value="FMN-binding split barrel"/>
    <property type="match status" value="1"/>
</dbReference>
<keyword evidence="3" id="KW-1185">Reference proteome</keyword>
<dbReference type="PANTHER" id="PTHR34818:SF1">
    <property type="entry name" value="PROTEIN BLI-3"/>
    <property type="match status" value="1"/>
</dbReference>
<dbReference type="RefSeq" id="WP_187481112.1">
    <property type="nucleotide sequence ID" value="NZ_CP060695.1"/>
</dbReference>
<dbReference type="EMBL" id="CP060695">
    <property type="protein sequence ID" value="QNM84156.1"/>
    <property type="molecule type" value="Genomic_DNA"/>
</dbReference>
<protein>
    <submittedName>
        <fullName evidence="2">Pyridoxamine 5'-phosphate oxidase family protein</fullName>
    </submittedName>
</protein>
<dbReference type="Gene3D" id="2.30.110.10">
    <property type="entry name" value="Electron Transport, Fmn-binding Protein, Chain A"/>
    <property type="match status" value="1"/>
</dbReference>
<organism evidence="2 3">
    <name type="scientific">Polaribacter pectinis</name>
    <dbReference type="NCBI Taxonomy" id="2738844"/>
    <lineage>
        <taxon>Bacteria</taxon>
        <taxon>Pseudomonadati</taxon>
        <taxon>Bacteroidota</taxon>
        <taxon>Flavobacteriia</taxon>
        <taxon>Flavobacteriales</taxon>
        <taxon>Flavobacteriaceae</taxon>
    </lineage>
</organism>
<gene>
    <name evidence="2" type="ORF">H9W90_08005</name>
</gene>
<dbReference type="PANTHER" id="PTHR34818">
    <property type="entry name" value="PROTEIN BLI-3"/>
    <property type="match status" value="1"/>
</dbReference>
<name>A0A7G9L6A7_9FLAO</name>
<dbReference type="InterPro" id="IPR038725">
    <property type="entry name" value="YdaG_split_barrel_FMN-bd"/>
</dbReference>
<dbReference type="InterPro" id="IPR012349">
    <property type="entry name" value="Split_barrel_FMN-bd"/>
</dbReference>
<feature type="domain" description="General stress protein FMN-binding split barrel" evidence="1">
    <location>
        <begin position="33"/>
        <end position="150"/>
    </location>
</feature>
<dbReference type="KEGG" id="ppec:H9W90_08005"/>